<protein>
    <submittedName>
        <fullName evidence="6">Protein S100-A15A-like isoform X1</fullName>
    </submittedName>
</protein>
<proteinExistence type="predicted"/>
<feature type="region of interest" description="Disordered" evidence="3">
    <location>
        <begin position="16"/>
        <end position="38"/>
    </location>
</feature>
<evidence type="ECO:0000313" key="6">
    <source>
        <dbReference type="RefSeq" id="XP_060057519.1"/>
    </source>
</evidence>
<sequence length="145" mass="16314">MGQSWSRSSLISVATALPDSPPVAPESPSDPALGPLTTPDTPVEVSLLRIIHCFHQYAAREGDVETLSLQELHALLSENLPRFMDGLGRSEPFCIAQLFQAADKDRDQQICFDEFLYVLGKLVKDYHLQYHRRLCAHYCTQHGLY</sequence>
<reference evidence="6" key="1">
    <citation type="submission" date="2025-08" db="UniProtKB">
        <authorList>
            <consortium name="RefSeq"/>
        </authorList>
    </citation>
    <scope>IDENTIFICATION</scope>
</reference>
<dbReference type="InterPro" id="IPR018247">
    <property type="entry name" value="EF_Hand_1_Ca_BS"/>
</dbReference>
<dbReference type="SMART" id="SM01394">
    <property type="entry name" value="S_100"/>
    <property type="match status" value="1"/>
</dbReference>
<evidence type="ECO:0000256" key="1">
    <source>
        <dbReference type="ARBA" id="ARBA00022723"/>
    </source>
</evidence>
<accession>A0ABM3Y8Y2</accession>
<gene>
    <name evidence="6" type="primary">LOC103115638</name>
</gene>
<keyword evidence="1" id="KW-0479">Metal-binding</keyword>
<dbReference type="Pfam" id="PF01023">
    <property type="entry name" value="S_100"/>
    <property type="match status" value="1"/>
</dbReference>
<dbReference type="SUPFAM" id="SSF47473">
    <property type="entry name" value="EF-hand"/>
    <property type="match status" value="1"/>
</dbReference>
<dbReference type="InterPro" id="IPR002048">
    <property type="entry name" value="EF_hand_dom"/>
</dbReference>
<organism evidence="5 6">
    <name type="scientific">Erinaceus europaeus</name>
    <name type="common">Western European hedgehog</name>
    <dbReference type="NCBI Taxonomy" id="9365"/>
    <lineage>
        <taxon>Eukaryota</taxon>
        <taxon>Metazoa</taxon>
        <taxon>Chordata</taxon>
        <taxon>Craniata</taxon>
        <taxon>Vertebrata</taxon>
        <taxon>Euteleostomi</taxon>
        <taxon>Mammalia</taxon>
        <taxon>Eutheria</taxon>
        <taxon>Laurasiatheria</taxon>
        <taxon>Eulipotyphla</taxon>
        <taxon>Erinaceidae</taxon>
        <taxon>Erinaceinae</taxon>
        <taxon>Erinaceus</taxon>
    </lineage>
</organism>
<feature type="domain" description="EF-hand" evidence="4">
    <location>
        <begin position="90"/>
        <end position="125"/>
    </location>
</feature>
<evidence type="ECO:0000259" key="4">
    <source>
        <dbReference type="PROSITE" id="PS50222"/>
    </source>
</evidence>
<dbReference type="Gene3D" id="1.10.238.10">
    <property type="entry name" value="EF-hand"/>
    <property type="match status" value="1"/>
</dbReference>
<dbReference type="PANTHER" id="PTHR11639:SF29">
    <property type="entry name" value="PROTEIN S100-A15A"/>
    <property type="match status" value="1"/>
</dbReference>
<dbReference type="SMART" id="SM00054">
    <property type="entry name" value="EFh"/>
    <property type="match status" value="1"/>
</dbReference>
<dbReference type="RefSeq" id="XP_060057519.1">
    <property type="nucleotide sequence ID" value="XM_060201536.1"/>
</dbReference>
<name>A0ABM3Y8Y2_ERIEU</name>
<dbReference type="PROSITE" id="PS50222">
    <property type="entry name" value="EF_HAND_2"/>
    <property type="match status" value="1"/>
</dbReference>
<evidence type="ECO:0000313" key="5">
    <source>
        <dbReference type="Proteomes" id="UP001652624"/>
    </source>
</evidence>
<keyword evidence="5" id="KW-1185">Reference proteome</keyword>
<evidence type="ECO:0000256" key="3">
    <source>
        <dbReference type="SAM" id="MobiDB-lite"/>
    </source>
</evidence>
<dbReference type="PROSITE" id="PS00018">
    <property type="entry name" value="EF_HAND_1"/>
    <property type="match status" value="1"/>
</dbReference>
<dbReference type="Proteomes" id="UP001652624">
    <property type="component" value="Chromosome 11"/>
</dbReference>
<dbReference type="PANTHER" id="PTHR11639">
    <property type="entry name" value="S100 CALCIUM-BINDING PROTEIN"/>
    <property type="match status" value="1"/>
</dbReference>
<keyword evidence="2" id="KW-0106">Calcium</keyword>
<dbReference type="GeneID" id="103115638"/>
<dbReference type="InterPro" id="IPR011992">
    <property type="entry name" value="EF-hand-dom_pair"/>
</dbReference>
<dbReference type="CDD" id="cd00213">
    <property type="entry name" value="S-100"/>
    <property type="match status" value="1"/>
</dbReference>
<dbReference type="InterPro" id="IPR013787">
    <property type="entry name" value="S100_Ca-bd_sub"/>
</dbReference>
<evidence type="ECO:0000256" key="2">
    <source>
        <dbReference type="ARBA" id="ARBA00022837"/>
    </source>
</evidence>
<dbReference type="InterPro" id="IPR034325">
    <property type="entry name" value="S-100_dom"/>
</dbReference>